<organism evidence="1 2">
    <name type="scientific">Alternaria burnsii</name>
    <dbReference type="NCBI Taxonomy" id="1187904"/>
    <lineage>
        <taxon>Eukaryota</taxon>
        <taxon>Fungi</taxon>
        <taxon>Dikarya</taxon>
        <taxon>Ascomycota</taxon>
        <taxon>Pezizomycotina</taxon>
        <taxon>Dothideomycetes</taxon>
        <taxon>Pleosporomycetidae</taxon>
        <taxon>Pleosporales</taxon>
        <taxon>Pleosporineae</taxon>
        <taxon>Pleosporaceae</taxon>
        <taxon>Alternaria</taxon>
        <taxon>Alternaria sect. Alternaria</taxon>
    </lineage>
</organism>
<accession>A0A8H7BFF5</accession>
<comment type="caution">
    <text evidence="1">The sequence shown here is derived from an EMBL/GenBank/DDBJ whole genome shotgun (WGS) entry which is preliminary data.</text>
</comment>
<dbReference type="RefSeq" id="XP_038791030.1">
    <property type="nucleotide sequence ID" value="XM_038925174.1"/>
</dbReference>
<evidence type="ECO:0000313" key="1">
    <source>
        <dbReference type="EMBL" id="KAF7681151.1"/>
    </source>
</evidence>
<dbReference type="Proteomes" id="UP000596902">
    <property type="component" value="Unassembled WGS sequence"/>
</dbReference>
<keyword evidence="2" id="KW-1185">Reference proteome</keyword>
<evidence type="ECO:0000313" key="2">
    <source>
        <dbReference type="Proteomes" id="UP000596902"/>
    </source>
</evidence>
<name>A0A8H7BFF5_9PLEO</name>
<dbReference type="EMBL" id="JAAABM010000001">
    <property type="protein sequence ID" value="KAF7681151.1"/>
    <property type="molecule type" value="Genomic_DNA"/>
</dbReference>
<sequence length="103" mass="11734">MFSTTTRTNQVDEDIELAELFGGYTPFHQVNTETTSPTPVLLSVAQTRSHTSNHRLPNIQTMLSSTNKSAVVRHEEKTWFSHFIEYAPIEPLALRLEFLVMAK</sequence>
<dbReference type="GeneID" id="62198352"/>
<proteinExistence type="predicted"/>
<reference evidence="1" key="2">
    <citation type="submission" date="2020-08" db="EMBL/GenBank/DDBJ databases">
        <title>Draft Genome Sequence of Cumin Blight Pathogen Alternaria burnsii.</title>
        <authorList>
            <person name="Feng Z."/>
        </authorList>
    </citation>
    <scope>NUCLEOTIDE SEQUENCE</scope>
    <source>
        <strain evidence="1">CBS107.38</strain>
    </source>
</reference>
<dbReference type="AlphaFoldDB" id="A0A8H7BFF5"/>
<protein>
    <submittedName>
        <fullName evidence="1">Uncharacterized protein</fullName>
    </submittedName>
</protein>
<gene>
    <name evidence="1" type="ORF">GT037_000127</name>
</gene>
<reference evidence="1" key="1">
    <citation type="submission" date="2020-01" db="EMBL/GenBank/DDBJ databases">
        <authorList>
            <person name="Feng Z.H.Z."/>
        </authorList>
    </citation>
    <scope>NUCLEOTIDE SEQUENCE</scope>
    <source>
        <strain evidence="1">CBS107.38</strain>
    </source>
</reference>